<dbReference type="EC" id="4.2.1.2" evidence="3"/>
<dbReference type="Gene3D" id="1.20.200.10">
    <property type="entry name" value="Fumarase/aspartase (Central domain)"/>
    <property type="match status" value="1"/>
</dbReference>
<keyword evidence="3" id="KW-0816">Tricarboxylic acid cycle</keyword>
<comment type="similarity">
    <text evidence="1 3">Belongs to the class-II fumarase/aspartase family. Fumarase subfamily.</text>
</comment>
<reference evidence="6" key="1">
    <citation type="submission" date="2021-03" db="EMBL/GenBank/DDBJ databases">
        <authorList>
            <person name="Ping X."/>
        </authorList>
    </citation>
    <scope>NUCLEOTIDE SEQUENCE</scope>
    <source>
        <strain evidence="6">E313</strain>
    </source>
</reference>
<evidence type="ECO:0000256" key="1">
    <source>
        <dbReference type="ARBA" id="ARBA00009084"/>
    </source>
</evidence>
<reference evidence="6" key="2">
    <citation type="submission" date="2021-10" db="EMBL/GenBank/DDBJ databases">
        <title>Genome of Winogradskyella sp. E313.</title>
        <authorList>
            <person name="Zhou Y."/>
        </authorList>
    </citation>
    <scope>NUCLEOTIDE SEQUENCE</scope>
    <source>
        <strain evidence="6">E313</strain>
    </source>
</reference>
<evidence type="ECO:0000313" key="7">
    <source>
        <dbReference type="Proteomes" id="UP000778797"/>
    </source>
</evidence>
<comment type="miscellaneous">
    <text evidence="3">There are 2 substrate-binding sites: the catalytic A site, and the non-catalytic B site that may play a role in the transfer of substrate or product between the active site and the solvent. Alternatively, the B site may bind allosteric effectors.</text>
</comment>
<dbReference type="EMBL" id="JAFMPT010000006">
    <property type="protein sequence ID" value="MCC1484161.1"/>
    <property type="molecule type" value="Genomic_DNA"/>
</dbReference>
<dbReference type="InterPro" id="IPR018951">
    <property type="entry name" value="Fumarase_C_C"/>
</dbReference>
<dbReference type="CDD" id="cd01362">
    <property type="entry name" value="Fumarase_classII"/>
    <property type="match status" value="1"/>
</dbReference>
<dbReference type="NCBIfam" id="TIGR00979">
    <property type="entry name" value="fumC_II"/>
    <property type="match status" value="1"/>
</dbReference>
<evidence type="ECO:0000256" key="2">
    <source>
        <dbReference type="ARBA" id="ARBA00023239"/>
    </source>
</evidence>
<dbReference type="InterPro" id="IPR020557">
    <property type="entry name" value="Fumarate_lyase_CS"/>
</dbReference>
<feature type="binding site" evidence="3">
    <location>
        <position position="320"/>
    </location>
    <ligand>
        <name>substrate</name>
    </ligand>
</feature>
<dbReference type="PRINTS" id="PR00149">
    <property type="entry name" value="FUMRATELYASE"/>
</dbReference>
<organism evidence="6 7">
    <name type="scientific">Winogradskyella immobilis</name>
    <dbReference type="NCBI Taxonomy" id="2816852"/>
    <lineage>
        <taxon>Bacteria</taxon>
        <taxon>Pseudomonadati</taxon>
        <taxon>Bacteroidota</taxon>
        <taxon>Flavobacteriia</taxon>
        <taxon>Flavobacteriales</taxon>
        <taxon>Flavobacteriaceae</taxon>
        <taxon>Winogradskyella</taxon>
    </lineage>
</organism>
<feature type="domain" description="Fumarase C C-terminal" evidence="5">
    <location>
        <begin position="409"/>
        <end position="461"/>
    </location>
</feature>
<dbReference type="NCBIfam" id="NF008909">
    <property type="entry name" value="PRK12273.1"/>
    <property type="match status" value="1"/>
</dbReference>
<feature type="active site" description="Proton donor/acceptor" evidence="3">
    <location>
        <position position="189"/>
    </location>
</feature>
<keyword evidence="7" id="KW-1185">Reference proteome</keyword>
<comment type="catalytic activity">
    <reaction evidence="3">
        <text>(S)-malate = fumarate + H2O</text>
        <dbReference type="Rhea" id="RHEA:12460"/>
        <dbReference type="ChEBI" id="CHEBI:15377"/>
        <dbReference type="ChEBI" id="CHEBI:15589"/>
        <dbReference type="ChEBI" id="CHEBI:29806"/>
        <dbReference type="EC" id="4.2.1.2"/>
    </reaction>
</comment>
<comment type="pathway">
    <text evidence="3">Carbohydrate metabolism; tricarboxylic acid cycle; (S)-malate from fumarate: step 1/1.</text>
</comment>
<name>A0ABS8EMA5_9FLAO</name>
<feature type="binding site" evidence="3">
    <location>
        <begin position="325"/>
        <end position="327"/>
    </location>
    <ligand>
        <name>substrate</name>
    </ligand>
</feature>
<comment type="caution">
    <text evidence="6">The sequence shown here is derived from an EMBL/GenBank/DDBJ whole genome shotgun (WGS) entry which is preliminary data.</text>
</comment>
<evidence type="ECO:0000256" key="3">
    <source>
        <dbReference type="HAMAP-Rule" id="MF_00743"/>
    </source>
</evidence>
<evidence type="ECO:0000259" key="4">
    <source>
        <dbReference type="Pfam" id="PF00206"/>
    </source>
</evidence>
<feature type="domain" description="Fumarate lyase N-terminal" evidence="4">
    <location>
        <begin position="11"/>
        <end position="343"/>
    </location>
</feature>
<dbReference type="SUPFAM" id="SSF48557">
    <property type="entry name" value="L-aspartase-like"/>
    <property type="match status" value="1"/>
</dbReference>
<dbReference type="InterPro" id="IPR008948">
    <property type="entry name" value="L-Aspartase-like"/>
</dbReference>
<evidence type="ECO:0000259" key="5">
    <source>
        <dbReference type="Pfam" id="PF10415"/>
    </source>
</evidence>
<comment type="subunit">
    <text evidence="3">Homotetramer.</text>
</comment>
<dbReference type="HAMAP" id="MF_00743">
    <property type="entry name" value="FumaraseC"/>
    <property type="match status" value="1"/>
</dbReference>
<evidence type="ECO:0000313" key="6">
    <source>
        <dbReference type="EMBL" id="MCC1484161.1"/>
    </source>
</evidence>
<dbReference type="InterPro" id="IPR005677">
    <property type="entry name" value="Fum_hydII"/>
</dbReference>
<feature type="binding site" evidence="3">
    <location>
        <position position="188"/>
    </location>
    <ligand>
        <name>substrate</name>
    </ligand>
</feature>
<dbReference type="PANTHER" id="PTHR11444:SF1">
    <property type="entry name" value="FUMARATE HYDRATASE, MITOCHONDRIAL"/>
    <property type="match status" value="1"/>
</dbReference>
<dbReference type="Pfam" id="PF00206">
    <property type="entry name" value="Lyase_1"/>
    <property type="match status" value="1"/>
</dbReference>
<keyword evidence="2 3" id="KW-0456">Lyase</keyword>
<dbReference type="InterPro" id="IPR024083">
    <property type="entry name" value="Fumarase/histidase_N"/>
</dbReference>
<protein>
    <recommendedName>
        <fullName evidence="3">Fumarate hydratase class II</fullName>
        <shortName evidence="3">Fumarase C</shortName>
        <ecNumber evidence="3">4.2.1.2</ecNumber>
    </recommendedName>
    <alternativeName>
        <fullName evidence="3">Aerobic fumarase</fullName>
    </alternativeName>
    <alternativeName>
        <fullName evidence="3">Iron-independent fumarase</fullName>
    </alternativeName>
</protein>
<feature type="active site" evidence="3">
    <location>
        <position position="319"/>
    </location>
</feature>
<gene>
    <name evidence="3 6" type="primary">fumC</name>
    <name evidence="6" type="ORF">J1C55_06140</name>
</gene>
<dbReference type="Gene3D" id="1.10.275.10">
    <property type="entry name" value="Fumarase/aspartase (N-terminal domain)"/>
    <property type="match status" value="1"/>
</dbReference>
<dbReference type="Gene3D" id="1.10.40.30">
    <property type="entry name" value="Fumarase/aspartase (C-terminal domain)"/>
    <property type="match status" value="1"/>
</dbReference>
<comment type="caution">
    <text evidence="3">Lacks conserved residue(s) required for the propagation of feature annotation.</text>
</comment>
<dbReference type="InterPro" id="IPR000362">
    <property type="entry name" value="Fumarate_lyase_fam"/>
</dbReference>
<keyword evidence="3" id="KW-0963">Cytoplasm</keyword>
<dbReference type="GO" id="GO:0004333">
    <property type="term" value="F:fumarate hydratase activity"/>
    <property type="evidence" value="ECO:0007669"/>
    <property type="project" value="UniProtKB-EC"/>
</dbReference>
<dbReference type="Pfam" id="PF10415">
    <property type="entry name" value="FumaraseC_C"/>
    <property type="match status" value="1"/>
</dbReference>
<accession>A0ABS8EMA5</accession>
<dbReference type="InterPro" id="IPR022761">
    <property type="entry name" value="Fumarate_lyase_N"/>
</dbReference>
<feature type="binding site" evidence="3">
    <location>
        <begin position="98"/>
        <end position="100"/>
    </location>
    <ligand>
        <name>substrate</name>
    </ligand>
</feature>
<feature type="binding site" evidence="3">
    <location>
        <begin position="140"/>
        <end position="142"/>
    </location>
    <ligand>
        <name>substrate</name>
    </ligand>
</feature>
<dbReference type="PROSITE" id="PS00163">
    <property type="entry name" value="FUMARATE_LYASES"/>
    <property type="match status" value="1"/>
</dbReference>
<comment type="subcellular location">
    <subcellularLocation>
        <location evidence="3">Cytoplasm</location>
    </subcellularLocation>
</comment>
<dbReference type="Proteomes" id="UP000778797">
    <property type="component" value="Unassembled WGS sequence"/>
</dbReference>
<dbReference type="PANTHER" id="PTHR11444">
    <property type="entry name" value="ASPARTATEAMMONIA/ARGININOSUCCINATE/ADENYLOSUCCINATE LYASE"/>
    <property type="match status" value="1"/>
</dbReference>
<comment type="function">
    <text evidence="3">Involved in the TCA cycle. Catalyzes the stereospecific interconversion of fumarate to L-malate.</text>
</comment>
<proteinExistence type="inferred from homology"/>
<sequence length="465" mass="50167">MSYRIEKDTMGEVKVPADKLWGAQTERSRNNFKIGPSASMPLEVVYGFAYLKKAAAYTNCELGVLSEEKRNLIAQVCDEILEGQHNDQFPLVIWQTGSGTQSNMNVNEVVANRAHQIAGKQIGEGEKTIQPNDDVNKSQSSNDTFPTGMHIAAYKKVIETTIPGVEQLRDTFQKKSEAFSKVVKIGRTHLMDATPLTLGQEFSGYTAQLTHGLKALKNTLAHLSELALGGTAVGTGLNTPKGYDVLVAKYIAEFTGLPFITAQNKFEALAAHDAIVETHGALKQLAVSLNKIANDVRMMASGPRSGIGEIIIPANEPGSSIMPGKVNPTQCEAMTMVCAQVMGNDVAVTVGGTQGHYELNVFKPMMAANLLQSAQLIGDACVSFDVNCASGIEPNHTVIKELLNNSLMLVTALNTKIGYYKAAEIANTAHKNGTTLKEEAINLGYVSAEDYDEWVKPEDMVGSLK</sequence>
<dbReference type="RefSeq" id="WP_227476608.1">
    <property type="nucleotide sequence ID" value="NZ_JAFMPT010000006.1"/>
</dbReference>
<feature type="site" description="Important for catalytic activity" evidence="3">
    <location>
        <position position="332"/>
    </location>
</feature>